<name>A0A644YP97_9ZZZZ</name>
<comment type="caution">
    <text evidence="2">The sequence shown here is derived from an EMBL/GenBank/DDBJ whole genome shotgun (WGS) entry which is preliminary data.</text>
</comment>
<protein>
    <submittedName>
        <fullName evidence="2">Uncharacterized protein</fullName>
    </submittedName>
</protein>
<keyword evidence="1" id="KW-0472">Membrane</keyword>
<evidence type="ECO:0000313" key="2">
    <source>
        <dbReference type="EMBL" id="MPM30097.1"/>
    </source>
</evidence>
<keyword evidence="1" id="KW-1133">Transmembrane helix</keyword>
<proteinExistence type="predicted"/>
<organism evidence="2">
    <name type="scientific">bioreactor metagenome</name>
    <dbReference type="NCBI Taxonomy" id="1076179"/>
    <lineage>
        <taxon>unclassified sequences</taxon>
        <taxon>metagenomes</taxon>
        <taxon>ecological metagenomes</taxon>
    </lineage>
</organism>
<feature type="transmembrane region" description="Helical" evidence="1">
    <location>
        <begin position="47"/>
        <end position="68"/>
    </location>
</feature>
<feature type="transmembrane region" description="Helical" evidence="1">
    <location>
        <begin position="12"/>
        <end position="32"/>
    </location>
</feature>
<dbReference type="EMBL" id="VSSQ01005694">
    <property type="protein sequence ID" value="MPM30097.1"/>
    <property type="molecule type" value="Genomic_DNA"/>
</dbReference>
<evidence type="ECO:0000256" key="1">
    <source>
        <dbReference type="SAM" id="Phobius"/>
    </source>
</evidence>
<gene>
    <name evidence="2" type="ORF">SDC9_76640</name>
</gene>
<keyword evidence="1" id="KW-0812">Transmembrane</keyword>
<feature type="transmembrane region" description="Helical" evidence="1">
    <location>
        <begin position="80"/>
        <end position="99"/>
    </location>
</feature>
<sequence length="128" mass="15320">MDTKHHIKKEHLYWVLYVLLIIMVFLYSKIGFQLRKAAGATYEMKPYILFTTVLMIIFYALIFGRFFLIAQCEFKYPMMIRFIPFAFSTLVSVYSLFYMNNAYTLCIALWTENLCEYLPLCKKARNQN</sequence>
<accession>A0A644YP97</accession>
<reference evidence="2" key="1">
    <citation type="submission" date="2019-08" db="EMBL/GenBank/DDBJ databases">
        <authorList>
            <person name="Kucharzyk K."/>
            <person name="Murdoch R.W."/>
            <person name="Higgins S."/>
            <person name="Loffler F."/>
        </authorList>
    </citation>
    <scope>NUCLEOTIDE SEQUENCE</scope>
</reference>
<dbReference type="AlphaFoldDB" id="A0A644YP97"/>